<reference evidence="1" key="1">
    <citation type="submission" date="2023-03" db="EMBL/GenBank/DDBJ databases">
        <authorList>
            <person name="Pearce D."/>
        </authorList>
    </citation>
    <scope>NUCLEOTIDE SEQUENCE</scope>
    <source>
        <strain evidence="1">Mc</strain>
    </source>
</reference>
<evidence type="ECO:0000313" key="1">
    <source>
        <dbReference type="EMBL" id="CAI8863854.1"/>
    </source>
</evidence>
<evidence type="ECO:0000313" key="2">
    <source>
        <dbReference type="Proteomes" id="UP001158598"/>
    </source>
</evidence>
<accession>A0AA35UWU3</accession>
<name>A0AA35UWU3_METCP</name>
<proteinExistence type="predicted"/>
<protein>
    <submittedName>
        <fullName evidence="1">Uncharacterized protein</fullName>
    </submittedName>
</protein>
<organism evidence="1 2">
    <name type="scientific">Methylococcus capsulatus</name>
    <dbReference type="NCBI Taxonomy" id="414"/>
    <lineage>
        <taxon>Bacteria</taxon>
        <taxon>Pseudomonadati</taxon>
        <taxon>Pseudomonadota</taxon>
        <taxon>Gammaproteobacteria</taxon>
        <taxon>Methylococcales</taxon>
        <taxon>Methylococcaceae</taxon>
        <taxon>Methylococcus</taxon>
    </lineage>
</organism>
<dbReference type="Proteomes" id="UP001158598">
    <property type="component" value="Chromosome"/>
</dbReference>
<gene>
    <name evidence="1" type="ORF">MCNOR_2737</name>
</gene>
<dbReference type="AlphaFoldDB" id="A0AA35UWU3"/>
<dbReference type="EMBL" id="OX458332">
    <property type="protein sequence ID" value="CAI8863854.1"/>
    <property type="molecule type" value="Genomic_DNA"/>
</dbReference>
<sequence length="79" mass="8560">MPIPDVTPSPDRNSFLHEVASLVDSVCAEGEQRSHDTSAAGHGWRHAQADIRGSAQGRIANPVIPLQRLTDEAQHLPFP</sequence>